<dbReference type="GeneID" id="68287580"/>
<keyword evidence="3" id="KW-1185">Reference proteome</keyword>
<evidence type="ECO:0000313" key="2">
    <source>
        <dbReference type="EMBL" id="GIZ38593.1"/>
    </source>
</evidence>
<dbReference type="Proteomes" id="UP000825890">
    <property type="component" value="Unassembled WGS sequence"/>
</dbReference>
<organism evidence="2 3">
    <name type="scientific">Cercospora kikuchii</name>
    <dbReference type="NCBI Taxonomy" id="84275"/>
    <lineage>
        <taxon>Eukaryota</taxon>
        <taxon>Fungi</taxon>
        <taxon>Dikarya</taxon>
        <taxon>Ascomycota</taxon>
        <taxon>Pezizomycotina</taxon>
        <taxon>Dothideomycetes</taxon>
        <taxon>Dothideomycetidae</taxon>
        <taxon>Mycosphaerellales</taxon>
        <taxon>Mycosphaerellaceae</taxon>
        <taxon>Cercospora</taxon>
    </lineage>
</organism>
<dbReference type="InterPro" id="IPR036047">
    <property type="entry name" value="F-box-like_dom_sf"/>
</dbReference>
<dbReference type="AlphaFoldDB" id="A0A9P3CHA3"/>
<reference evidence="2 3" key="1">
    <citation type="submission" date="2021-01" db="EMBL/GenBank/DDBJ databases">
        <title>Cercospora kikuchii MAFF 305040 whole genome shotgun sequence.</title>
        <authorList>
            <person name="Kashiwa T."/>
            <person name="Suzuki T."/>
        </authorList>
    </citation>
    <scope>NUCLEOTIDE SEQUENCE [LARGE SCALE GENOMIC DNA]</scope>
    <source>
        <strain evidence="2 3">MAFF 305040</strain>
    </source>
</reference>
<proteinExistence type="predicted"/>
<dbReference type="EMBL" id="BOLY01000001">
    <property type="protein sequence ID" value="GIZ38593.1"/>
    <property type="molecule type" value="Genomic_DNA"/>
</dbReference>
<gene>
    <name evidence="2" type="ORF">CKM354_000200500</name>
</gene>
<accession>A0A9P3CHA3</accession>
<evidence type="ECO:0000313" key="3">
    <source>
        <dbReference type="Proteomes" id="UP000825890"/>
    </source>
</evidence>
<dbReference type="PROSITE" id="PS50181">
    <property type="entry name" value="FBOX"/>
    <property type="match status" value="1"/>
</dbReference>
<dbReference type="SUPFAM" id="SSF81383">
    <property type="entry name" value="F-box domain"/>
    <property type="match status" value="1"/>
</dbReference>
<sequence length="378" mass="43532">MEYAMTLDNCAFVKLPTELRLQIAGYLEDSDLITLRTLCSTLAHDTIDRFADRFFRSRRHRYVPSSLEALLEISASRFGSRIQLLEIESRRLDFLIPRLSATLFADMQGQLRTILKNLATTSTCKRINVMAGPRSTHHNIALNAVLLALIENDYDIDTLGCAFWGPEHYPPNSDTLSQDQLPFKPRIRIDGLVRFLSSLPCLELAVPPFKQHTFDNAKTSCNELQKALALCDTIPKLIFRGHSRKELQWAREDMWRLPLHTIILEDITIEVRDDLTSLLEVMRGSLRNLRLNRVRCRGEFGWQLILLCIGQLLALDDVKFEELVNVDSSDHPTSPQELSSKPYNYEDTGRERIRAHLLQLDLDSEDWEPRLWSDEEQG</sequence>
<dbReference type="InterPro" id="IPR001810">
    <property type="entry name" value="F-box_dom"/>
</dbReference>
<comment type="caution">
    <text evidence="2">The sequence shown here is derived from an EMBL/GenBank/DDBJ whole genome shotgun (WGS) entry which is preliminary data.</text>
</comment>
<dbReference type="RefSeq" id="XP_044653080.1">
    <property type="nucleotide sequence ID" value="XM_044797145.1"/>
</dbReference>
<name>A0A9P3CHA3_9PEZI</name>
<protein>
    <recommendedName>
        <fullName evidence="1">F-box domain-containing protein</fullName>
    </recommendedName>
</protein>
<feature type="domain" description="F-box" evidence="1">
    <location>
        <begin position="9"/>
        <end position="58"/>
    </location>
</feature>
<evidence type="ECO:0000259" key="1">
    <source>
        <dbReference type="PROSITE" id="PS50181"/>
    </source>
</evidence>